<keyword evidence="2" id="KW-1185">Reference proteome</keyword>
<proteinExistence type="predicted"/>
<reference evidence="1 2" key="1">
    <citation type="submission" date="2017-06" db="EMBL/GenBank/DDBJ databases">
        <authorList>
            <consortium name="Pathogen Informatics"/>
        </authorList>
    </citation>
    <scope>NUCLEOTIDE SEQUENCE [LARGE SCALE GENOMIC DNA]</scope>
    <source>
        <strain evidence="1 2">NCTC13490</strain>
    </source>
</reference>
<name>A0A239WGN7_9FLAO</name>
<evidence type="ECO:0000313" key="2">
    <source>
        <dbReference type="Proteomes" id="UP000215196"/>
    </source>
</evidence>
<dbReference type="AlphaFoldDB" id="A0A239WGN7"/>
<dbReference type="RefSeq" id="WP_185116904.1">
    <property type="nucleotide sequence ID" value="NZ_LT906465.1"/>
</dbReference>
<dbReference type="EMBL" id="LT906465">
    <property type="protein sequence ID" value="SNV32774.1"/>
    <property type="molecule type" value="Genomic_DNA"/>
</dbReference>
<accession>A0A239WGN7</accession>
<evidence type="ECO:0000313" key="1">
    <source>
        <dbReference type="EMBL" id="SNV32774.1"/>
    </source>
</evidence>
<dbReference type="Proteomes" id="UP000215196">
    <property type="component" value="Chromosome 1"/>
</dbReference>
<organism evidence="1 2">
    <name type="scientific">Chryseobacterium taklimakanense</name>
    <dbReference type="NCBI Taxonomy" id="536441"/>
    <lineage>
        <taxon>Bacteria</taxon>
        <taxon>Pseudomonadati</taxon>
        <taxon>Bacteroidota</taxon>
        <taxon>Flavobacteriia</taxon>
        <taxon>Flavobacteriales</taxon>
        <taxon>Weeksellaceae</taxon>
        <taxon>Chryseobacterium group</taxon>
        <taxon>Chryseobacterium</taxon>
    </lineage>
</organism>
<dbReference type="KEGG" id="ctak:4412677_00172"/>
<protein>
    <submittedName>
        <fullName evidence="1">Uncharacterized protein</fullName>
    </submittedName>
</protein>
<sequence length="72" mass="8614">MVENSYDPAEELEKHLQSDIVILKRAIEDFFHEEAEGLDVRFFSNEIDVSELPSCQEKCRFRTLPNRRIRSW</sequence>
<gene>
    <name evidence="1" type="ORF">SAMEA4412677_00172</name>
</gene>